<dbReference type="InterPro" id="IPR003795">
    <property type="entry name" value="DUF192"/>
</dbReference>
<comment type="caution">
    <text evidence="2">The sequence shown here is derived from an EMBL/GenBank/DDBJ whole genome shotgun (WGS) entry which is preliminary data.</text>
</comment>
<gene>
    <name evidence="2" type="ORF">HUO14_15535</name>
</gene>
<dbReference type="PANTHER" id="PTHR37953:SF1">
    <property type="entry name" value="UPF0127 PROTEIN MJ1496"/>
    <property type="match status" value="1"/>
</dbReference>
<proteinExistence type="predicted"/>
<reference evidence="2 3" key="1">
    <citation type="submission" date="2020-06" db="EMBL/GenBank/DDBJ databases">
        <authorList>
            <person name="Kim S.-J."/>
            <person name="Park S.-J."/>
        </authorList>
    </citation>
    <scope>NUCLEOTIDE SEQUENCE [LARGE SCALE GENOMIC DNA]</scope>
    <source>
        <strain evidence="2 3">SW-151</strain>
    </source>
</reference>
<keyword evidence="3" id="KW-1185">Reference proteome</keyword>
<dbReference type="RefSeq" id="WP_176280751.1">
    <property type="nucleotide sequence ID" value="NZ_JABWMH010000005.1"/>
</dbReference>
<keyword evidence="1" id="KW-0732">Signal</keyword>
<dbReference type="PROSITE" id="PS51257">
    <property type="entry name" value="PROKAR_LIPOPROTEIN"/>
    <property type="match status" value="1"/>
</dbReference>
<dbReference type="InterPro" id="IPR038695">
    <property type="entry name" value="Saro_0823-like_sf"/>
</dbReference>
<dbReference type="Proteomes" id="UP000652427">
    <property type="component" value="Unassembled WGS sequence"/>
</dbReference>
<feature type="chain" id="PRO_5047072664" evidence="1">
    <location>
        <begin position="22"/>
        <end position="167"/>
    </location>
</feature>
<dbReference type="EMBL" id="JABWMH010000005">
    <property type="protein sequence ID" value="NVD29311.1"/>
    <property type="molecule type" value="Genomic_DNA"/>
</dbReference>
<sequence>MNKILQAIALTLMLLPAFSLSGCYARTGETATSNQQSETTLSEAGLRLVPLSIQTSDAVHDFVVEVAETSAQQARGLMFRTEIPSDKGMIFPFPEDRVASFWMKNTVIPLDIIFIRRDGTIESVAANTTPYSLDSVRSNEPVATVLEIAAGRAAELGIGPGDTVTWR</sequence>
<dbReference type="Gene3D" id="2.60.120.1140">
    <property type="entry name" value="Protein of unknown function DUF192"/>
    <property type="match status" value="1"/>
</dbReference>
<protein>
    <submittedName>
        <fullName evidence="2">DUF192 domain-containing protein</fullName>
    </submittedName>
</protein>
<evidence type="ECO:0000313" key="3">
    <source>
        <dbReference type="Proteomes" id="UP000652427"/>
    </source>
</evidence>
<organism evidence="2 3">
    <name type="scientific">Parasphingorhabdus flavimaris</name>
    <dbReference type="NCBI Taxonomy" id="266812"/>
    <lineage>
        <taxon>Bacteria</taxon>
        <taxon>Pseudomonadati</taxon>
        <taxon>Pseudomonadota</taxon>
        <taxon>Alphaproteobacteria</taxon>
        <taxon>Sphingomonadales</taxon>
        <taxon>Sphingomonadaceae</taxon>
        <taxon>Parasphingorhabdus</taxon>
    </lineage>
</organism>
<accession>A0ABX2N6F5</accession>
<name>A0ABX2N6F5_9SPHN</name>
<feature type="signal peptide" evidence="1">
    <location>
        <begin position="1"/>
        <end position="21"/>
    </location>
</feature>
<dbReference type="Pfam" id="PF02643">
    <property type="entry name" value="DUF192"/>
    <property type="match status" value="1"/>
</dbReference>
<evidence type="ECO:0000256" key="1">
    <source>
        <dbReference type="SAM" id="SignalP"/>
    </source>
</evidence>
<dbReference type="PANTHER" id="PTHR37953">
    <property type="entry name" value="UPF0127 PROTEIN MJ1496"/>
    <property type="match status" value="1"/>
</dbReference>
<evidence type="ECO:0000313" key="2">
    <source>
        <dbReference type="EMBL" id="NVD29311.1"/>
    </source>
</evidence>